<evidence type="ECO:0000259" key="9">
    <source>
        <dbReference type="PROSITE" id="PS51296"/>
    </source>
</evidence>
<evidence type="ECO:0000256" key="1">
    <source>
        <dbReference type="ARBA" id="ARBA00001974"/>
    </source>
</evidence>
<dbReference type="InterPro" id="IPR023753">
    <property type="entry name" value="FAD/NAD-binding_dom"/>
</dbReference>
<dbReference type="CDD" id="cd03478">
    <property type="entry name" value="Rieske_AIFL_N"/>
    <property type="match status" value="1"/>
</dbReference>
<dbReference type="Gene3D" id="2.102.10.10">
    <property type="entry name" value="Rieske [2Fe-2S] iron-sulphur domain"/>
    <property type="match status" value="1"/>
</dbReference>
<evidence type="ECO:0000256" key="8">
    <source>
        <dbReference type="ARBA" id="ARBA00023014"/>
    </source>
</evidence>
<reference evidence="10" key="1">
    <citation type="submission" date="2021-03" db="EMBL/GenBank/DDBJ databases">
        <title>Chromosome level genome of the anhydrobiotic midge Polypedilum vanderplanki.</title>
        <authorList>
            <person name="Yoshida Y."/>
            <person name="Kikawada T."/>
            <person name="Gusev O."/>
        </authorList>
    </citation>
    <scope>NUCLEOTIDE SEQUENCE</scope>
    <source>
        <strain evidence="10">NIAS01</strain>
        <tissue evidence="10">Whole body or cell culture</tissue>
    </source>
</reference>
<dbReference type="EMBL" id="JADBJN010000001">
    <property type="protein sequence ID" value="KAG5684435.1"/>
    <property type="molecule type" value="Genomic_DNA"/>
</dbReference>
<evidence type="ECO:0000256" key="3">
    <source>
        <dbReference type="ARBA" id="ARBA00022714"/>
    </source>
</evidence>
<evidence type="ECO:0000256" key="2">
    <source>
        <dbReference type="ARBA" id="ARBA00022630"/>
    </source>
</evidence>
<dbReference type="GO" id="GO:0051537">
    <property type="term" value="F:2 iron, 2 sulfur cluster binding"/>
    <property type="evidence" value="ECO:0007669"/>
    <property type="project" value="UniProtKB-KW"/>
</dbReference>
<name>A0A9J6CSA4_POLVA</name>
<dbReference type="GO" id="GO:0046872">
    <property type="term" value="F:metal ion binding"/>
    <property type="evidence" value="ECO:0007669"/>
    <property type="project" value="UniProtKB-KW"/>
</dbReference>
<evidence type="ECO:0000256" key="7">
    <source>
        <dbReference type="ARBA" id="ARBA00023004"/>
    </source>
</evidence>
<evidence type="ECO:0000313" key="10">
    <source>
        <dbReference type="EMBL" id="KAG5684435.1"/>
    </source>
</evidence>
<keyword evidence="5" id="KW-0274">FAD</keyword>
<accession>A0A9J6CSA4</accession>
<dbReference type="PRINTS" id="PR00411">
    <property type="entry name" value="PNDRDTASEI"/>
</dbReference>
<dbReference type="InterPro" id="IPR017941">
    <property type="entry name" value="Rieske_2Fe-2S"/>
</dbReference>
<evidence type="ECO:0000256" key="6">
    <source>
        <dbReference type="ARBA" id="ARBA00023002"/>
    </source>
</evidence>
<keyword evidence="7" id="KW-0408">Iron</keyword>
<dbReference type="Pfam" id="PF07992">
    <property type="entry name" value="Pyr_redox_2"/>
    <property type="match status" value="1"/>
</dbReference>
<sequence length="461" mass="50538">MGAGCCKNRIAEQPNVKKILVKPKDSKTAQQNGHVSVKDDDDYIEKVVCHENDIGENEMKNFEIGDTKVLVIKQNGISAIGAKCSHYGAYLSMGALGDGRVRCPWHGACFNIKTGDIEDFPGQDSLPCYQVKISEAGQVVVRAKKSALKLYKRQPVKIGRDLLNQQTFVIIGGGPSGTICVENLRSNGFGGRIVFVCKENYLPYDRVKVSKAMDAEIDSILLRPQSFYDNYDIEVILGVAATGLNSETREISLSNGEKLKYDKVYIATGSSPSKLDVPGIDLKNIVTLRDIDESKYIIERINKDTHIVVLGVSFTGMEAAAFCVKKVAKVTVIGRDSIPFRHSFGAEIGGAILKFFKANKVEFEMKSGIKSCIGNEKGEIESVELIDGKILKCDLFILACGSYLNTEFLKESGININQNGSIDTDEYLQTNIENIYVGGDIANSPIYMTGKNENIGHYPLA</sequence>
<evidence type="ECO:0000256" key="5">
    <source>
        <dbReference type="ARBA" id="ARBA00022827"/>
    </source>
</evidence>
<keyword evidence="3" id="KW-0001">2Fe-2S</keyword>
<dbReference type="PANTHER" id="PTHR43557:SF2">
    <property type="entry name" value="RIESKE DOMAIN-CONTAINING PROTEIN-RELATED"/>
    <property type="match status" value="1"/>
</dbReference>
<comment type="cofactor">
    <cofactor evidence="1">
        <name>FAD</name>
        <dbReference type="ChEBI" id="CHEBI:57692"/>
    </cofactor>
</comment>
<keyword evidence="2" id="KW-0285">Flavoprotein</keyword>
<dbReference type="Pfam" id="PF00355">
    <property type="entry name" value="Rieske"/>
    <property type="match status" value="1"/>
</dbReference>
<dbReference type="OrthoDB" id="432169at2759"/>
<keyword evidence="4" id="KW-0479">Metal-binding</keyword>
<gene>
    <name evidence="10" type="ORF">PVAND_013669</name>
</gene>
<keyword evidence="8" id="KW-0411">Iron-sulfur</keyword>
<dbReference type="FunFam" id="2.102.10.10:FF:000003">
    <property type="entry name" value="apoptosis-inducing factor 3 isoform X2"/>
    <property type="match status" value="1"/>
</dbReference>
<dbReference type="SUPFAM" id="SSF50022">
    <property type="entry name" value="ISP domain"/>
    <property type="match status" value="1"/>
</dbReference>
<dbReference type="Proteomes" id="UP001107558">
    <property type="component" value="Chromosome 1"/>
</dbReference>
<dbReference type="PROSITE" id="PS51296">
    <property type="entry name" value="RIESKE"/>
    <property type="match status" value="1"/>
</dbReference>
<dbReference type="GO" id="GO:0016651">
    <property type="term" value="F:oxidoreductase activity, acting on NAD(P)H"/>
    <property type="evidence" value="ECO:0007669"/>
    <property type="project" value="TreeGrafter"/>
</dbReference>
<dbReference type="PANTHER" id="PTHR43557">
    <property type="entry name" value="APOPTOSIS-INDUCING FACTOR 1"/>
    <property type="match status" value="1"/>
</dbReference>
<evidence type="ECO:0000313" key="11">
    <source>
        <dbReference type="Proteomes" id="UP001107558"/>
    </source>
</evidence>
<dbReference type="GO" id="GO:0005737">
    <property type="term" value="C:cytoplasm"/>
    <property type="evidence" value="ECO:0007669"/>
    <property type="project" value="TreeGrafter"/>
</dbReference>
<dbReference type="InterPro" id="IPR036922">
    <property type="entry name" value="Rieske_2Fe-2S_sf"/>
</dbReference>
<organism evidence="10 11">
    <name type="scientific">Polypedilum vanderplanki</name>
    <name type="common">Sleeping chironomid midge</name>
    <dbReference type="NCBI Taxonomy" id="319348"/>
    <lineage>
        <taxon>Eukaryota</taxon>
        <taxon>Metazoa</taxon>
        <taxon>Ecdysozoa</taxon>
        <taxon>Arthropoda</taxon>
        <taxon>Hexapoda</taxon>
        <taxon>Insecta</taxon>
        <taxon>Pterygota</taxon>
        <taxon>Neoptera</taxon>
        <taxon>Endopterygota</taxon>
        <taxon>Diptera</taxon>
        <taxon>Nematocera</taxon>
        <taxon>Chironomoidea</taxon>
        <taxon>Chironomidae</taxon>
        <taxon>Chironominae</taxon>
        <taxon>Polypedilum</taxon>
        <taxon>Polypedilum</taxon>
    </lineage>
</organism>
<keyword evidence="6" id="KW-0560">Oxidoreductase</keyword>
<proteinExistence type="predicted"/>
<protein>
    <recommendedName>
        <fullName evidence="9">Rieske domain-containing protein</fullName>
    </recommendedName>
</protein>
<dbReference type="InterPro" id="IPR036188">
    <property type="entry name" value="FAD/NAD-bd_sf"/>
</dbReference>
<keyword evidence="11" id="KW-1185">Reference proteome</keyword>
<evidence type="ECO:0000256" key="4">
    <source>
        <dbReference type="ARBA" id="ARBA00022723"/>
    </source>
</evidence>
<dbReference type="SUPFAM" id="SSF51905">
    <property type="entry name" value="FAD/NAD(P)-binding domain"/>
    <property type="match status" value="2"/>
</dbReference>
<dbReference type="InterPro" id="IPR050446">
    <property type="entry name" value="FAD-oxidoreductase/Apoptosis"/>
</dbReference>
<dbReference type="PRINTS" id="PR00368">
    <property type="entry name" value="FADPNR"/>
</dbReference>
<dbReference type="AlphaFoldDB" id="A0A9J6CSA4"/>
<comment type="caution">
    <text evidence="10">The sequence shown here is derived from an EMBL/GenBank/DDBJ whole genome shotgun (WGS) entry which is preliminary data.</text>
</comment>
<feature type="domain" description="Rieske" evidence="9">
    <location>
        <begin position="46"/>
        <end position="140"/>
    </location>
</feature>
<dbReference type="Gene3D" id="3.50.50.60">
    <property type="entry name" value="FAD/NAD(P)-binding domain"/>
    <property type="match status" value="2"/>
</dbReference>